<dbReference type="EMBL" id="PP934186">
    <property type="protein sequence ID" value="XDG30902.1"/>
    <property type="molecule type" value="Genomic_DNA"/>
</dbReference>
<accession>A0AB39AJN6</accession>
<reference evidence="1" key="1">
    <citation type="submission" date="2024-06" db="EMBL/GenBank/DDBJ databases">
        <authorList>
            <person name="Yang R."/>
        </authorList>
    </citation>
    <scope>NUCLEOTIDE SEQUENCE</scope>
</reference>
<protein>
    <recommendedName>
        <fullName evidence="2">Phage protein</fullName>
    </recommendedName>
</protein>
<evidence type="ECO:0000313" key="1">
    <source>
        <dbReference type="EMBL" id="XDG30902.1"/>
    </source>
</evidence>
<name>A0AB39AJN6_9CAUD</name>
<sequence length="72" mass="8427">MNQYFDKIDISLYTKEVGRIEPYSGYKMEVSLEGADMTDFLSEYENDILNYIGEQTLVGYLEELGYEVKEHV</sequence>
<organism evidence="1">
    <name type="scientific">Vibrio phage P018-4</name>
    <dbReference type="NCBI Taxonomy" id="3229728"/>
    <lineage>
        <taxon>Viruses</taxon>
        <taxon>Duplodnaviria</taxon>
        <taxon>Heunggongvirae</taxon>
        <taxon>Uroviricota</taxon>
        <taxon>Caudoviricetes</taxon>
    </lineage>
</organism>
<evidence type="ECO:0008006" key="2">
    <source>
        <dbReference type="Google" id="ProtNLM"/>
    </source>
</evidence>
<proteinExistence type="predicted"/>